<name>A0ABT0YQT6_9BURK</name>
<protein>
    <submittedName>
        <fullName evidence="2">DUF4148 domain-containing protein</fullName>
    </submittedName>
</protein>
<keyword evidence="3" id="KW-1185">Reference proteome</keyword>
<accession>A0ABT0YQT6</accession>
<feature type="chain" id="PRO_5045287303" evidence="1">
    <location>
        <begin position="22"/>
        <end position="147"/>
    </location>
</feature>
<keyword evidence="1" id="KW-0732">Signal</keyword>
<dbReference type="Proteomes" id="UP001165541">
    <property type="component" value="Unassembled WGS sequence"/>
</dbReference>
<organism evidence="2 3">
    <name type="scientific">Caldimonas mangrovi</name>
    <dbReference type="NCBI Taxonomy" id="2944811"/>
    <lineage>
        <taxon>Bacteria</taxon>
        <taxon>Pseudomonadati</taxon>
        <taxon>Pseudomonadota</taxon>
        <taxon>Betaproteobacteria</taxon>
        <taxon>Burkholderiales</taxon>
        <taxon>Sphaerotilaceae</taxon>
        <taxon>Caldimonas</taxon>
    </lineage>
</organism>
<reference evidence="2" key="1">
    <citation type="submission" date="2022-05" db="EMBL/GenBank/DDBJ databases">
        <title>Schlegelella sp. nov., isolated from mangrove soil.</title>
        <authorList>
            <person name="Liu Y."/>
            <person name="Ge X."/>
            <person name="Liu W."/>
        </authorList>
    </citation>
    <scope>NUCLEOTIDE SEQUENCE</scope>
    <source>
        <strain evidence="2">S2-27</strain>
    </source>
</reference>
<gene>
    <name evidence="2" type="ORF">M8A51_16420</name>
</gene>
<evidence type="ECO:0000256" key="1">
    <source>
        <dbReference type="SAM" id="SignalP"/>
    </source>
</evidence>
<dbReference type="EMBL" id="JAMKFE010000010">
    <property type="protein sequence ID" value="MCM5681112.1"/>
    <property type="molecule type" value="Genomic_DNA"/>
</dbReference>
<dbReference type="Pfam" id="PF13663">
    <property type="entry name" value="DUF4148"/>
    <property type="match status" value="2"/>
</dbReference>
<evidence type="ECO:0000313" key="3">
    <source>
        <dbReference type="Proteomes" id="UP001165541"/>
    </source>
</evidence>
<evidence type="ECO:0000313" key="2">
    <source>
        <dbReference type="EMBL" id="MCM5681112.1"/>
    </source>
</evidence>
<sequence length="147" mass="16256">MNTHHFLMAAATAFGLSTAIAQEATPDTWKDTPSTRSRAEVQQELEVARARGELDHVRQYDSPARNFKSTLTRAEVLADLEIWRRSGLAAQGRGEASPDFFSEEYRQAHARYAAMKASPEFAALVQTIARERGETVLAGRPANPAVR</sequence>
<dbReference type="InterPro" id="IPR025421">
    <property type="entry name" value="DUF4148"/>
</dbReference>
<feature type="signal peptide" evidence="1">
    <location>
        <begin position="1"/>
        <end position="21"/>
    </location>
</feature>
<proteinExistence type="predicted"/>
<comment type="caution">
    <text evidence="2">The sequence shown here is derived from an EMBL/GenBank/DDBJ whole genome shotgun (WGS) entry which is preliminary data.</text>
</comment>